<accession>A0ABQ5LYC3</accession>
<dbReference type="InterPro" id="IPR002938">
    <property type="entry name" value="FAD-bd"/>
</dbReference>
<keyword evidence="3" id="KW-0274">FAD</keyword>
<evidence type="ECO:0000256" key="3">
    <source>
        <dbReference type="ARBA" id="ARBA00022827"/>
    </source>
</evidence>
<proteinExistence type="predicted"/>
<dbReference type="InterPro" id="IPR036188">
    <property type="entry name" value="FAD/NAD-bd_sf"/>
</dbReference>
<dbReference type="InterPro" id="IPR050641">
    <property type="entry name" value="RIFMO-like"/>
</dbReference>
<dbReference type="PANTHER" id="PTHR43004">
    <property type="entry name" value="TRK SYSTEM POTASSIUM UPTAKE PROTEIN"/>
    <property type="match status" value="1"/>
</dbReference>
<dbReference type="Pfam" id="PF01494">
    <property type="entry name" value="FAD_binding_3"/>
    <property type="match status" value="1"/>
</dbReference>
<sequence>MALELAQSGVRSIVFERRPRMHNVPKGQNLTQRTAEHFLHWGIERALRAAVTVPPEVGGGGMTAYGSLLRGLHYDWLKRESVARYYASANARLPQYAMENVLRAEAALRPEIELRLGWRVTGVEQGPEGVTVEAEDGATGTAHRIAGAYAVGCDGAHSLLRDAAGITQTVSDHHKKMALLVFRSEEMERVMDAYPGKAFMNVLTPELDGYWQFFGRVDMGGGETPPSWFFHAPVDPEKDYAPEDFAPLVARAIGRPIALDVIYSGFWNLRFAVADSYRAGRLFIAGDACHSHPPYGGYGVNNGLEDARNLGWKLAARINGWGSEALLDSYSAERQPVFASVARDFIEASIDNDRAFLRSRSPEQDADEFARSWQGRAAFAASEVDRYEPHYSGSPIVLGGAGETSAIGGHSQVARAGHHLVPVTVAMGGLVQERLSGGYALLTPPGADQAADFTRAAEALSVPCAVLEAEVGEMERLAAQAVLVRPDGFVAWAQALGAEAPPAAAILRHCVSVGEE</sequence>
<keyword evidence="6" id="KW-1185">Reference proteome</keyword>
<evidence type="ECO:0000256" key="2">
    <source>
        <dbReference type="ARBA" id="ARBA00022630"/>
    </source>
</evidence>
<evidence type="ECO:0000313" key="6">
    <source>
        <dbReference type="Proteomes" id="UP001144205"/>
    </source>
</evidence>
<dbReference type="PANTHER" id="PTHR43004:SF19">
    <property type="entry name" value="BINDING MONOOXYGENASE, PUTATIVE (JCVI)-RELATED"/>
    <property type="match status" value="1"/>
</dbReference>
<reference evidence="5" key="1">
    <citation type="journal article" date="2023" name="Int. J. Syst. Evol. Microbiol.">
        <title>Sinisalibacter aestuarii sp. nov., isolated from estuarine sediment of the Arakawa River.</title>
        <authorList>
            <person name="Arafat S.T."/>
            <person name="Hirano S."/>
            <person name="Sato A."/>
            <person name="Takeuchi K."/>
            <person name="Yasuda T."/>
            <person name="Terahara T."/>
            <person name="Hamada M."/>
            <person name="Kobayashi T."/>
        </authorList>
    </citation>
    <scope>NUCLEOTIDE SEQUENCE</scope>
    <source>
        <strain evidence="5">B-399</strain>
    </source>
</reference>
<dbReference type="Pfam" id="PF21274">
    <property type="entry name" value="Rng_hyd_C"/>
    <property type="match status" value="1"/>
</dbReference>
<evidence type="ECO:0000313" key="5">
    <source>
        <dbReference type="EMBL" id="GKY89956.1"/>
    </source>
</evidence>
<gene>
    <name evidence="5" type="ORF">STA1M1_38250</name>
</gene>
<keyword evidence="2" id="KW-0285">Flavoprotein</keyword>
<evidence type="ECO:0000259" key="4">
    <source>
        <dbReference type="Pfam" id="PF01494"/>
    </source>
</evidence>
<dbReference type="PRINTS" id="PR00420">
    <property type="entry name" value="RNGMNOXGNASE"/>
</dbReference>
<comment type="cofactor">
    <cofactor evidence="1">
        <name>FAD</name>
        <dbReference type="ChEBI" id="CHEBI:57692"/>
    </cofactor>
</comment>
<dbReference type="SUPFAM" id="SSF51905">
    <property type="entry name" value="FAD/NAD(P)-binding domain"/>
    <property type="match status" value="1"/>
</dbReference>
<dbReference type="Gene3D" id="3.30.9.10">
    <property type="entry name" value="D-Amino Acid Oxidase, subunit A, domain 2"/>
    <property type="match status" value="1"/>
</dbReference>
<dbReference type="EMBL" id="BROH01000016">
    <property type="protein sequence ID" value="GKY89956.1"/>
    <property type="molecule type" value="Genomic_DNA"/>
</dbReference>
<name>A0ABQ5LYC3_9RHOB</name>
<dbReference type="Gene3D" id="3.40.30.120">
    <property type="match status" value="1"/>
</dbReference>
<evidence type="ECO:0000256" key="1">
    <source>
        <dbReference type="ARBA" id="ARBA00001974"/>
    </source>
</evidence>
<dbReference type="Gene3D" id="3.50.50.60">
    <property type="entry name" value="FAD/NAD(P)-binding domain"/>
    <property type="match status" value="1"/>
</dbReference>
<dbReference type="Proteomes" id="UP001144205">
    <property type="component" value="Unassembled WGS sequence"/>
</dbReference>
<feature type="domain" description="FAD-binding" evidence="4">
    <location>
        <begin position="2"/>
        <end position="342"/>
    </location>
</feature>
<comment type="caution">
    <text evidence="5">The sequence shown here is derived from an EMBL/GenBank/DDBJ whole genome shotgun (WGS) entry which is preliminary data.</text>
</comment>
<organism evidence="5 6">
    <name type="scientific">Sinisalibacter aestuarii</name>
    <dbReference type="NCBI Taxonomy" id="2949426"/>
    <lineage>
        <taxon>Bacteria</taxon>
        <taxon>Pseudomonadati</taxon>
        <taxon>Pseudomonadota</taxon>
        <taxon>Alphaproteobacteria</taxon>
        <taxon>Rhodobacterales</taxon>
        <taxon>Roseobacteraceae</taxon>
        <taxon>Sinisalibacter</taxon>
    </lineage>
</organism>
<protein>
    <submittedName>
        <fullName evidence="5">FAD-dependent oxidoreductase</fullName>
    </submittedName>
</protein>